<evidence type="ECO:0000313" key="5">
    <source>
        <dbReference type="EMBL" id="WEK35786.1"/>
    </source>
</evidence>
<dbReference type="Gene3D" id="2.60.40.10">
    <property type="entry name" value="Immunoglobulins"/>
    <property type="match status" value="1"/>
</dbReference>
<dbReference type="InterPro" id="IPR011041">
    <property type="entry name" value="Quinoprot_gluc/sorb_DH_b-prop"/>
</dbReference>
<dbReference type="InterPro" id="IPR015943">
    <property type="entry name" value="WD40/YVTN_repeat-like_dom_sf"/>
</dbReference>
<keyword evidence="1" id="KW-0597">Phosphoprotein</keyword>
<dbReference type="Pfam" id="PF07494">
    <property type="entry name" value="Reg_prop"/>
    <property type="match status" value="1"/>
</dbReference>
<dbReference type="GO" id="GO:0006355">
    <property type="term" value="P:regulation of DNA-templated transcription"/>
    <property type="evidence" value="ECO:0007669"/>
    <property type="project" value="InterPro"/>
</dbReference>
<dbReference type="EMBL" id="CP119311">
    <property type="protein sequence ID" value="WEK35786.1"/>
    <property type="molecule type" value="Genomic_DNA"/>
</dbReference>
<feature type="coiled-coil region" evidence="2">
    <location>
        <begin position="772"/>
        <end position="854"/>
    </location>
</feature>
<dbReference type="Gene3D" id="1.10.10.10">
    <property type="entry name" value="Winged helix-like DNA-binding domain superfamily/Winged helix DNA-binding domain"/>
    <property type="match status" value="1"/>
</dbReference>
<evidence type="ECO:0000259" key="4">
    <source>
        <dbReference type="SMART" id="SM00421"/>
    </source>
</evidence>
<keyword evidence="3" id="KW-0812">Transmembrane</keyword>
<name>A0AAJ5WPJ1_9BACT</name>
<dbReference type="PANTHER" id="PTHR43547">
    <property type="entry name" value="TWO-COMPONENT HISTIDINE KINASE"/>
    <property type="match status" value="1"/>
</dbReference>
<dbReference type="InterPro" id="IPR011123">
    <property type="entry name" value="Y_Y_Y"/>
</dbReference>
<keyword evidence="3" id="KW-0472">Membrane</keyword>
<evidence type="ECO:0000313" key="6">
    <source>
        <dbReference type="Proteomes" id="UP001220610"/>
    </source>
</evidence>
<protein>
    <submittedName>
        <fullName evidence="5">Triple tyrosine motif-containing protein</fullName>
    </submittedName>
</protein>
<dbReference type="AlphaFoldDB" id="A0AAJ5WPJ1"/>
<dbReference type="InterPro" id="IPR000792">
    <property type="entry name" value="Tscrpt_reg_LuxR_C"/>
</dbReference>
<organism evidence="5 6">
    <name type="scientific">Candidatus Pseudobacter hemicellulosilyticus</name>
    <dbReference type="NCBI Taxonomy" id="3121375"/>
    <lineage>
        <taxon>Bacteria</taxon>
        <taxon>Pseudomonadati</taxon>
        <taxon>Bacteroidota</taxon>
        <taxon>Chitinophagia</taxon>
        <taxon>Chitinophagales</taxon>
        <taxon>Chitinophagaceae</taxon>
        <taxon>Pseudobacter</taxon>
    </lineage>
</organism>
<reference evidence="5" key="1">
    <citation type="submission" date="2023-03" db="EMBL/GenBank/DDBJ databases">
        <title>Andean soil-derived lignocellulolytic bacterial consortium as a source of novel taxa and putative plastic-active enzymes.</title>
        <authorList>
            <person name="Diaz-Garcia L."/>
            <person name="Chuvochina M."/>
            <person name="Feuerriegel G."/>
            <person name="Bunk B."/>
            <person name="Sproer C."/>
            <person name="Streit W.R."/>
            <person name="Rodriguez L.M."/>
            <person name="Overmann J."/>
            <person name="Jimenez D.J."/>
        </authorList>
    </citation>
    <scope>NUCLEOTIDE SEQUENCE</scope>
    <source>
        <strain evidence="5">MAG 7</strain>
    </source>
</reference>
<dbReference type="InterPro" id="IPR016032">
    <property type="entry name" value="Sig_transdc_resp-reg_C-effctor"/>
</dbReference>
<feature type="domain" description="HTH luxR-type" evidence="4">
    <location>
        <begin position="903"/>
        <end position="960"/>
    </location>
</feature>
<dbReference type="GO" id="GO:0003677">
    <property type="term" value="F:DNA binding"/>
    <property type="evidence" value="ECO:0007669"/>
    <property type="project" value="InterPro"/>
</dbReference>
<dbReference type="InterPro" id="IPR036388">
    <property type="entry name" value="WH-like_DNA-bd_sf"/>
</dbReference>
<keyword evidence="3" id="KW-1133">Transmembrane helix</keyword>
<dbReference type="InterPro" id="IPR011110">
    <property type="entry name" value="Reg_prop"/>
</dbReference>
<dbReference type="SMART" id="SM00421">
    <property type="entry name" value="HTH_LUXR"/>
    <property type="match status" value="1"/>
</dbReference>
<dbReference type="Pfam" id="PF07495">
    <property type="entry name" value="Y_Y_Y"/>
    <property type="match status" value="1"/>
</dbReference>
<evidence type="ECO:0000256" key="2">
    <source>
        <dbReference type="SAM" id="Coils"/>
    </source>
</evidence>
<dbReference type="PANTHER" id="PTHR43547:SF2">
    <property type="entry name" value="HYBRID SIGNAL TRANSDUCTION HISTIDINE KINASE C"/>
    <property type="match status" value="1"/>
</dbReference>
<proteinExistence type="predicted"/>
<evidence type="ECO:0000256" key="1">
    <source>
        <dbReference type="ARBA" id="ARBA00022553"/>
    </source>
</evidence>
<dbReference type="SUPFAM" id="SSF50952">
    <property type="entry name" value="Soluble quinoprotein glucose dehydrogenase"/>
    <property type="match status" value="1"/>
</dbReference>
<dbReference type="Gene3D" id="2.130.10.10">
    <property type="entry name" value="YVTN repeat-like/Quinoprotein amine dehydrogenase"/>
    <property type="match status" value="3"/>
</dbReference>
<sequence>MMYRFICLIALLSTFCKVSGQTNIGLREMTHYEKTQYNAGAQNWSIRQDLQGRIYFANNEGLLCFDGVYWKLYPLPNKTIVRSIEFGKDGRIYIGAQDEIGYFSRDKGDRLSYTSLMHLVPPADRKFADIWQLVAFGDELFFRGSEKILRYTNNQISVFQASTTWFYLGIANDQLLAQDEKLGLLLYKNGSWEPFVPFQQLPAGFHILDIAGMSGDTCLLTTHHHGIYQLAGNRLTPFLLSGMPIDLHQPFSGIRKIDDTHFIAGTYFNGFYLINDKGTVLENFSKKEGLQNSNIRSLFCDRNQNIWLGLDNGIDFIAFNNAIKHINPPLMNDGAGYAVISYQNNLYFGLSNGIYQLPVPEIEDLSNARDAFTRLSEGQVWGLFLFNNELLAGADDGFYRFRNNRPEPVTRETGFWIFEPLQAYQQHPLLVAGNYLGVKLYESNGDQLIDRGKIGDFKESARYLVVDKNNTIWVSHPYRGVYRMEHHAGADSPVKLYTAENGLPSTLNNHVFRVKNRTVIATEKGVYEYNAQTDRFEPSAYFKDIFGENSVRYLKEDPAGNVWFVQEKNIGVVDFSTIKPAIIFLPELKGKIRSGFEHVYPINENNIFVGGEKGFYHINYEKYKRNNHPLKVYIRTVRSLGKTDSLLFGGYSGNVNEDKAQEAAAIPRVSHHSNSFHIEYASPLFEQQANIEYSYFLDGFDEGWSSWSKKTEKDYTNLPAGNYTFRVKARNNLNNESSLSNYSFSVLPPWYLSVVARIAYLLLAIWLTWFVYKQQQKKLVRERQKHQEEQKRQAYLHQLELEKSEKEVVKLRNEKLESEIQFKNTELASTAMHLVQKEEFLVKIKEELQQLNRNGVEKAETGELKKILRILSEEGKLNEEWEQFSLHFDKVHSDFLMKLKERFPDLRPHELKLCAYLRMNMSSKEIARLMSISVRGVEISRYRLRKKLQLPTEANLFQYLFDLQRSDFS</sequence>
<dbReference type="GO" id="GO:0000155">
    <property type="term" value="F:phosphorelay sensor kinase activity"/>
    <property type="evidence" value="ECO:0007669"/>
    <property type="project" value="TreeGrafter"/>
</dbReference>
<accession>A0AAJ5WPJ1</accession>
<evidence type="ECO:0000256" key="3">
    <source>
        <dbReference type="SAM" id="Phobius"/>
    </source>
</evidence>
<feature type="transmembrane region" description="Helical" evidence="3">
    <location>
        <begin position="750"/>
        <end position="772"/>
    </location>
</feature>
<dbReference type="SUPFAM" id="SSF46894">
    <property type="entry name" value="C-terminal effector domain of the bipartite response regulators"/>
    <property type="match status" value="1"/>
</dbReference>
<gene>
    <name evidence="5" type="ORF">P0Y53_25145</name>
</gene>
<dbReference type="InterPro" id="IPR013783">
    <property type="entry name" value="Ig-like_fold"/>
</dbReference>
<dbReference type="Proteomes" id="UP001220610">
    <property type="component" value="Chromosome"/>
</dbReference>
<keyword evidence="2" id="KW-0175">Coiled coil</keyword>